<dbReference type="SMART" id="SM00960">
    <property type="entry name" value="Robl_LC7"/>
    <property type="match status" value="1"/>
</dbReference>
<dbReference type="EMBL" id="BAABHK010000010">
    <property type="protein sequence ID" value="GAA4631906.1"/>
    <property type="molecule type" value="Genomic_DNA"/>
</dbReference>
<gene>
    <name evidence="2" type="ORF">GCM10023196_063140</name>
</gene>
<protein>
    <submittedName>
        <fullName evidence="2">Roadblock/LC7 domain-containing protein</fullName>
    </submittedName>
</protein>
<reference evidence="3" key="1">
    <citation type="journal article" date="2019" name="Int. J. Syst. Evol. Microbiol.">
        <title>The Global Catalogue of Microorganisms (GCM) 10K type strain sequencing project: providing services to taxonomists for standard genome sequencing and annotation.</title>
        <authorList>
            <consortium name="The Broad Institute Genomics Platform"/>
            <consortium name="The Broad Institute Genome Sequencing Center for Infectious Disease"/>
            <person name="Wu L."/>
            <person name="Ma J."/>
        </authorList>
    </citation>
    <scope>NUCLEOTIDE SEQUENCE [LARGE SCALE GENOMIC DNA]</scope>
    <source>
        <strain evidence="3">JCM 17939</strain>
    </source>
</reference>
<dbReference type="PANTHER" id="PTHR36222:SF1">
    <property type="entry name" value="SERINE PROTEASE INHIBITOR RV3364C"/>
    <property type="match status" value="1"/>
</dbReference>
<comment type="caution">
    <text evidence="2">The sequence shown here is derived from an EMBL/GenBank/DDBJ whole genome shotgun (WGS) entry which is preliminary data.</text>
</comment>
<accession>A0ABP8ULH4</accession>
<dbReference type="InterPro" id="IPR004942">
    <property type="entry name" value="Roadblock/LAMTOR2_dom"/>
</dbReference>
<dbReference type="InterPro" id="IPR053141">
    <property type="entry name" value="Mycobact_SerProt_Inhib_Rv3364c"/>
</dbReference>
<organism evidence="2 3">
    <name type="scientific">Actinoallomurus vinaceus</name>
    <dbReference type="NCBI Taxonomy" id="1080074"/>
    <lineage>
        <taxon>Bacteria</taxon>
        <taxon>Bacillati</taxon>
        <taxon>Actinomycetota</taxon>
        <taxon>Actinomycetes</taxon>
        <taxon>Streptosporangiales</taxon>
        <taxon>Thermomonosporaceae</taxon>
        <taxon>Actinoallomurus</taxon>
    </lineage>
</organism>
<dbReference type="Gene3D" id="3.30.450.30">
    <property type="entry name" value="Dynein light chain 2a, cytoplasmic"/>
    <property type="match status" value="1"/>
</dbReference>
<feature type="domain" description="Roadblock/LAMTOR2" evidence="1">
    <location>
        <begin position="11"/>
        <end position="101"/>
    </location>
</feature>
<dbReference type="Pfam" id="PF03259">
    <property type="entry name" value="Robl_LC7"/>
    <property type="match status" value="1"/>
</dbReference>
<dbReference type="PANTHER" id="PTHR36222">
    <property type="entry name" value="SERINE PROTEASE INHIBITOR RV3364C"/>
    <property type="match status" value="1"/>
</dbReference>
<sequence length="139" mass="14512">MAETHTAGDVRRLVDDLVRRVGAVGRAVLLSRDGLVVTGSSGMEREDAEHLAALVAGVQGLARGACRHFEGGELMQTVIEMDSVFLFVLPVGEDACLAALADADADAGVVAFEMTELAERLGDRLPVEPRLPGPGFGVG</sequence>
<evidence type="ECO:0000313" key="3">
    <source>
        <dbReference type="Proteomes" id="UP001501442"/>
    </source>
</evidence>
<evidence type="ECO:0000259" key="1">
    <source>
        <dbReference type="SMART" id="SM00960"/>
    </source>
</evidence>
<dbReference type="RefSeq" id="WP_345434903.1">
    <property type="nucleotide sequence ID" value="NZ_BAABHK010000010.1"/>
</dbReference>
<name>A0ABP8ULH4_9ACTN</name>
<dbReference type="SUPFAM" id="SSF103196">
    <property type="entry name" value="Roadblock/LC7 domain"/>
    <property type="match status" value="1"/>
</dbReference>
<evidence type="ECO:0000313" key="2">
    <source>
        <dbReference type="EMBL" id="GAA4631906.1"/>
    </source>
</evidence>
<keyword evidence="3" id="KW-1185">Reference proteome</keyword>
<proteinExistence type="predicted"/>
<dbReference type="Proteomes" id="UP001501442">
    <property type="component" value="Unassembled WGS sequence"/>
</dbReference>